<evidence type="ECO:0000256" key="16">
    <source>
        <dbReference type="ARBA" id="ARBA00022989"/>
    </source>
</evidence>
<dbReference type="GO" id="GO:0042277">
    <property type="term" value="F:peptide binding"/>
    <property type="evidence" value="ECO:0007669"/>
    <property type="project" value="TreeGrafter"/>
</dbReference>
<protein>
    <recommendedName>
        <fullName evidence="6">Aminopeptidase N</fullName>
        <ecNumber evidence="5">3.4.11.2</ecNumber>
    </recommendedName>
</protein>
<dbReference type="GO" id="GO:0043171">
    <property type="term" value="P:peptide catabolic process"/>
    <property type="evidence" value="ECO:0007669"/>
    <property type="project" value="TreeGrafter"/>
</dbReference>
<feature type="domain" description="Aminopeptidase N-like N-terminal" evidence="29">
    <location>
        <begin position="1793"/>
        <end position="1975"/>
    </location>
</feature>
<evidence type="ECO:0000256" key="13">
    <source>
        <dbReference type="ARBA" id="ARBA00022801"/>
    </source>
</evidence>
<dbReference type="Gene3D" id="2.60.40.1910">
    <property type="match status" value="3"/>
</dbReference>
<evidence type="ECO:0000256" key="21">
    <source>
        <dbReference type="ARBA" id="ARBA00023288"/>
    </source>
</evidence>
<dbReference type="FunFam" id="1.25.50.20:FF:000001">
    <property type="entry name" value="Aminopeptidase"/>
    <property type="match status" value="3"/>
</dbReference>
<dbReference type="STRING" id="543379.A0A232EWK1"/>
<keyword evidence="11 23" id="KW-0479">Metal-binding</keyword>
<keyword evidence="20" id="KW-0325">Glycoprotein</keyword>
<dbReference type="InterPro" id="IPR045357">
    <property type="entry name" value="Aminopeptidase_N-like_N"/>
</dbReference>
<dbReference type="GO" id="GO:0016285">
    <property type="term" value="F:alanyl aminopeptidase activity"/>
    <property type="evidence" value="ECO:0007669"/>
    <property type="project" value="UniProtKB-EC"/>
</dbReference>
<evidence type="ECO:0000256" key="24">
    <source>
        <dbReference type="PIRSR" id="PIRSR634016-4"/>
    </source>
</evidence>
<dbReference type="FunFam" id="2.60.40.1730:FF:000001">
    <property type="entry name" value="Leucyl-cystinyl aminopeptidase"/>
    <property type="match status" value="1"/>
</dbReference>
<dbReference type="PANTHER" id="PTHR11533">
    <property type="entry name" value="PROTEASE M1 ZINC METALLOPROTEASE"/>
    <property type="match status" value="1"/>
</dbReference>
<evidence type="ECO:0000256" key="19">
    <source>
        <dbReference type="ARBA" id="ARBA00023157"/>
    </source>
</evidence>
<evidence type="ECO:0000259" key="28">
    <source>
        <dbReference type="Pfam" id="PF11838"/>
    </source>
</evidence>
<evidence type="ECO:0000256" key="23">
    <source>
        <dbReference type="PIRSR" id="PIRSR634016-3"/>
    </source>
</evidence>
<dbReference type="Pfam" id="PF11838">
    <property type="entry name" value="ERAP1_C"/>
    <property type="match status" value="3"/>
</dbReference>
<evidence type="ECO:0000256" key="11">
    <source>
        <dbReference type="ARBA" id="ARBA00022723"/>
    </source>
</evidence>
<keyword evidence="31" id="KW-1185">Reference proteome</keyword>
<feature type="domain" description="ERAP1-like C-terminal" evidence="28">
    <location>
        <begin position="1437"/>
        <end position="1759"/>
    </location>
</feature>
<keyword evidence="18" id="KW-0472">Membrane</keyword>
<dbReference type="InterPro" id="IPR024571">
    <property type="entry name" value="ERAP1-like_C_dom"/>
</dbReference>
<name>A0A232EWK1_9HYME</name>
<keyword evidence="9" id="KW-0645">Protease</keyword>
<evidence type="ECO:0000256" key="7">
    <source>
        <dbReference type="ARBA" id="ARBA00022475"/>
    </source>
</evidence>
<feature type="region of interest" description="Disordered" evidence="25">
    <location>
        <begin position="2655"/>
        <end position="2682"/>
    </location>
</feature>
<feature type="domain" description="Aminopeptidase N-like N-terminal" evidence="29">
    <location>
        <begin position="42"/>
        <end position="220"/>
    </location>
</feature>
<keyword evidence="17" id="KW-0482">Metalloprotease</keyword>
<evidence type="ECO:0000256" key="20">
    <source>
        <dbReference type="ARBA" id="ARBA00023180"/>
    </source>
</evidence>
<dbReference type="GO" id="GO:0005737">
    <property type="term" value="C:cytoplasm"/>
    <property type="evidence" value="ECO:0007669"/>
    <property type="project" value="TreeGrafter"/>
</dbReference>
<feature type="signal peptide" evidence="26">
    <location>
        <begin position="1"/>
        <end position="21"/>
    </location>
</feature>
<dbReference type="GO" id="GO:0005886">
    <property type="term" value="C:plasma membrane"/>
    <property type="evidence" value="ECO:0007669"/>
    <property type="project" value="UniProtKB-SubCell"/>
</dbReference>
<evidence type="ECO:0000256" key="18">
    <source>
        <dbReference type="ARBA" id="ARBA00023136"/>
    </source>
</evidence>
<evidence type="ECO:0000259" key="27">
    <source>
        <dbReference type="Pfam" id="PF01433"/>
    </source>
</evidence>
<keyword evidence="7" id="KW-1003">Cell membrane</keyword>
<evidence type="ECO:0000256" key="1">
    <source>
        <dbReference type="ARBA" id="ARBA00000098"/>
    </source>
</evidence>
<evidence type="ECO:0000256" key="2">
    <source>
        <dbReference type="ARBA" id="ARBA00004606"/>
    </source>
</evidence>
<evidence type="ECO:0000256" key="26">
    <source>
        <dbReference type="SAM" id="SignalP"/>
    </source>
</evidence>
<dbReference type="FunFam" id="1.10.390.10:FF:000019">
    <property type="entry name" value="Aminopeptidase"/>
    <property type="match status" value="3"/>
</dbReference>
<feature type="site" description="Transition state stabilizer" evidence="24">
    <location>
        <position position="410"/>
    </location>
</feature>
<accession>A0A232EWK1</accession>
<sequence length="2707" mass="309340">MLTKMLLLTLLAAILAVSAHGQNGDEKSEKTNEYRLPKSVVPLAYDLRYSELNFTSFTFTGTVDIDATVAEETREIVLNAGNLAVHFPTVRDEKNNSLVVNKMDMNRTTEKYWIFMKESLKPSQKIKISLPFDGVLRDDMIGFYRSSYFDGEKERWLASTQFESTHARHAFPCFDEPAFKAKFSVRIFLPKRYGCLMNMPTRIEKKWCIAEQTVPMSTYLVAFVISDFSSIPSANSAVTIWSRLDATSQTVYGREIGNKILEYFGKQFNETYHLPKMDMVAVPDFSAGAMENWGLITYRETAVLYDEKDSSAPAQQRVASVIVHECAHMWFGNLVTPEWWSYLWLSEAFARYFQYIATAEIEPSWKMDQQFVVEQHQIALGVDGLESSEAMTRPAITQSEIGRMGDSITYSKGGSIVRMMEKTFGHELFYTALRNYLKKQAWDNANPGHLWQAFQNEVDKSGDSKINVSVAAVMKTWTEQPGFPYISVTIKPDYIDLSQQRFLLRNPNTIPTDSSWWVPITWASSSQAGSTKPVYWLADRQLRVKNDHKDDDWLILNVESAGFYRVNYDKDSWNRIIKVLTSGDFEKIHEHNRAAIVDDLLNLARAGILNYDTALQGIQYLKREKNYLPFKSAFTALDYLIRQFSGNQDDDLFKEHVLSLIENVYNDLTYDDKDSDDQLTVLLRQEVNGKACSLGHSTCIKESKSYFDNWRSKNQAIPKNQRPAAYCTALKHGTKEDWDFLWTQYEKTNVAAEQVVILAALGCTKDTTVLEKYLLKALTSFQESKIRKQDISSVFSGVYSASPENAKYMLDFVEKHYQAVFKYHNSYSEIASLISGALSKYPSEKLVQRLENIIKSNATHVKSIIPSLQKTLKLAQFETSWFAKNRPIIVDWIKAFKGDPPANENTTAYRLPTNVIPSAYTIHLTPFIVPGNFTFRGSVKIIAEVNATTDKIVLHTDMMKIDRPIVTRLDSPAGKLAVKEWTRTKKYHFTNIHMEQPIVAGSKISIEISYTGQLNTEMRGFYRSSYKVGKETRWLAATHLEPVGARRLFPCFDEPALKATFDISVDVPENYKAVSNMPPKSPRKSGLWEFERTPLMSTYLVAVVVSDFESKSLTDAKGRLHGVWASPVVSHQLNYSLEVMPPIVDFFESRLGHNYNLPKLEMVALPDFASGAMENWGLLTFRETNMLYDPERMSSLANKQSVRNVIAHEITHQWFGDLVSPLWWDYLWLSEGFARYFQCHAYSEAEKDWNLEAQFVVDHLQTSFSNDASTGTHPVTTKVYSPAEIRAIFDKISYAKAASLIRMLEKLTGEKVFYAALKRYLEACKFSTGTPEALFEAFQTEVNADESIKLNVTKLMNTWTRQSGFPVVKAELIGSLVKLTQQRFYLRPSQNTTSKAVWYVPINWATKSNPDFQNTTAKEYLSTKLKAVNIANADKDWVIFNVQQTGYYRVNYDETLWRRIIDALNSDEYSTIDELNRASLIDDLLNLGRAGHIDYDLVLDGVSYLTRETEYAPWKAAFTGLTYLNWRFFGRPEINEAYRTFLLDLLEPSFERLGFADAKGDRHQDILLRKTVNEWMCGYDHESCVKEAIRLFEKERNDTKFRVPPNQRDFVHCTAIRHGSSEDWDYLYARFIASNYATEQMSLLSALSCSKTPSKLQTLLMNATTIDSEIIRLQDVKKVFSSVIAGGLIGVETTLDFIGSNYHKIAANVGDDIAKSTISTIAKRATSTKIFKKFENFVESASTTMPSIAKSLQSSLKRAKLELDWYTKNAPKILQWLDKNNPRAEYRLPTFAKPEAYDIYLEPNFENFTFKGRVDVDVKIQTDTLKIVLHAKDLDNIRVVSSAVENPITQHYNDTTQKLSLYFKEVLTAGTTLRLSFDYTGHLRDDMRGFYRSYYVDEAEKTRWIASTQFEPAYARRAFPCFDEPLFKATFAIHIAKPKGYHTLSNMGSSPVERIDDQGRIWDDYEKSLRMSPYLVAFVVSDFEKFSEPENKVAVWARPQLKKYLRYAPVVGLKAIRFLEKFTKIDYPLDEMNFVAVPDFDMGAMENWGLVTYREYGLTYDVYQISASYKRYANTVVSHELVHMWFGNLVTCEWWDYTWLNEGFAEYIEYIVSNASEPGWQLLKQFVVNELQVALQVDASASSHPMNNKVNTPTEAQAGFDKIAYQKSSSVLRMLHHSFGQSLFEEALHNYLDAHKYQTARPEYLVTAIQAQLDKEVGAGKTPSGNLEVDVATAMNSWITQAGYPVVKASRRHTGAVLLSQERFLSSASNSSERSKVYWTPITYTSESKPDFENTSPKLWLGDKEKSIDIPVKDTWYLLNVQQIGYYRVNYDRANWHRLVELLNSDEFQVIGEVNRAQIIDDLFSLAQAGYVDYDLAFNASRYFVRETNYLPWKAHFNTLAYLSQRIDGLPKVRELYARHVLTVLDKVYKKLGFKENMVTDPHLDQLNRELILGWACKYGHEDCVKQSKEYFKQKSITPNIAGPVYCTAIEHGTSDDWDALWKKYTKAVLATDYITILKGLGCSKNATVLQKYLDLVIAPNSTIRRQDVATAFSSVYASSQIGLQTTITFFQQNLEKLYEYFGAWHEVGDLFTSLAGRISTLDQIESIKRVSNVGVSSNIKSSIDSAVKTATKNLEWYQQNSAKIEAWLNRFYGPKETTSQTPPVTTTTKKPEGESSTNEPGNASVPLIISITFLLFLSLGTFFVCT</sequence>
<feature type="domain" description="Aminopeptidase N-like N-terminal" evidence="29">
    <location>
        <begin position="917"/>
        <end position="1100"/>
    </location>
</feature>
<evidence type="ECO:0000256" key="12">
    <source>
        <dbReference type="ARBA" id="ARBA00022729"/>
    </source>
</evidence>
<dbReference type="Pfam" id="PF01433">
    <property type="entry name" value="Peptidase_M1"/>
    <property type="match status" value="3"/>
</dbReference>
<feature type="domain" description="Peptidase M1 membrane alanine aminopeptidase" evidence="27">
    <location>
        <begin position="255"/>
        <end position="477"/>
    </location>
</feature>
<evidence type="ECO:0000259" key="29">
    <source>
        <dbReference type="Pfam" id="PF17900"/>
    </source>
</evidence>
<feature type="compositionally biased region" description="Low complexity" evidence="25">
    <location>
        <begin position="2656"/>
        <end position="2669"/>
    </location>
</feature>
<feature type="domain" description="Peptidase M1 membrane alanine aminopeptidase" evidence="27">
    <location>
        <begin position="1135"/>
        <end position="1359"/>
    </location>
</feature>
<dbReference type="FunFam" id="2.60.40.1910:FF:000008">
    <property type="entry name" value="Aminopeptidase"/>
    <property type="match status" value="2"/>
</dbReference>
<evidence type="ECO:0000256" key="15">
    <source>
        <dbReference type="ARBA" id="ARBA00022968"/>
    </source>
</evidence>
<dbReference type="SUPFAM" id="SSF55486">
    <property type="entry name" value="Metalloproteases ('zincins'), catalytic domain"/>
    <property type="match status" value="3"/>
</dbReference>
<evidence type="ECO:0000256" key="4">
    <source>
        <dbReference type="ARBA" id="ARBA00010136"/>
    </source>
</evidence>
<dbReference type="CDD" id="cd09601">
    <property type="entry name" value="M1_APN-Q_like"/>
    <property type="match status" value="3"/>
</dbReference>
<keyword evidence="14 23" id="KW-0862">Zinc</keyword>
<dbReference type="InterPro" id="IPR014782">
    <property type="entry name" value="Peptidase_M1_dom"/>
</dbReference>
<dbReference type="SUPFAM" id="SSF63737">
    <property type="entry name" value="Leukotriene A4 hydrolase N-terminal domain"/>
    <property type="match status" value="3"/>
</dbReference>
<feature type="binding site" evidence="23">
    <location>
        <position position="324"/>
    </location>
    <ligand>
        <name>Zn(2+)</name>
        <dbReference type="ChEBI" id="CHEBI:29105"/>
        <note>catalytic</note>
    </ligand>
</feature>
<keyword evidence="8" id="KW-0336">GPI-anchor</keyword>
<feature type="binding site" evidence="23">
    <location>
        <position position="347"/>
    </location>
    <ligand>
        <name>Zn(2+)</name>
        <dbReference type="ChEBI" id="CHEBI:29105"/>
        <note>catalytic</note>
    </ligand>
</feature>
<dbReference type="Proteomes" id="UP000215335">
    <property type="component" value="Unassembled WGS sequence"/>
</dbReference>
<dbReference type="PRINTS" id="PR00756">
    <property type="entry name" value="ALADIPTASE"/>
</dbReference>
<evidence type="ECO:0000256" key="22">
    <source>
        <dbReference type="PIRSR" id="PIRSR634016-1"/>
    </source>
</evidence>
<evidence type="ECO:0000313" key="30">
    <source>
        <dbReference type="EMBL" id="OXU22726.1"/>
    </source>
</evidence>
<dbReference type="InterPro" id="IPR027268">
    <property type="entry name" value="Peptidase_M4/M1_CTD_sf"/>
</dbReference>
<evidence type="ECO:0000256" key="25">
    <source>
        <dbReference type="SAM" id="MobiDB-lite"/>
    </source>
</evidence>
<keyword evidence="19" id="KW-1015">Disulfide bond</keyword>
<proteinExistence type="inferred from homology"/>
<feature type="domain" description="ERAP1-like C-terminal" evidence="28">
    <location>
        <begin position="553"/>
        <end position="861"/>
    </location>
</feature>
<dbReference type="InterPro" id="IPR001930">
    <property type="entry name" value="Peptidase_M1"/>
</dbReference>
<keyword evidence="15" id="KW-0735">Signal-anchor</keyword>
<evidence type="ECO:0000256" key="10">
    <source>
        <dbReference type="ARBA" id="ARBA00022692"/>
    </source>
</evidence>
<gene>
    <name evidence="30" type="ORF">TSAR_004653</name>
</gene>
<keyword evidence="21" id="KW-0449">Lipoprotein</keyword>
<dbReference type="InterPro" id="IPR042097">
    <property type="entry name" value="Aminopeptidase_N-like_N_sf"/>
</dbReference>
<dbReference type="GO" id="GO:0006508">
    <property type="term" value="P:proteolysis"/>
    <property type="evidence" value="ECO:0007669"/>
    <property type="project" value="UniProtKB-KW"/>
</dbReference>
<organism evidence="30 31">
    <name type="scientific">Trichomalopsis sarcophagae</name>
    <dbReference type="NCBI Taxonomy" id="543379"/>
    <lineage>
        <taxon>Eukaryota</taxon>
        <taxon>Metazoa</taxon>
        <taxon>Ecdysozoa</taxon>
        <taxon>Arthropoda</taxon>
        <taxon>Hexapoda</taxon>
        <taxon>Insecta</taxon>
        <taxon>Pterygota</taxon>
        <taxon>Neoptera</taxon>
        <taxon>Endopterygota</taxon>
        <taxon>Hymenoptera</taxon>
        <taxon>Apocrita</taxon>
        <taxon>Proctotrupomorpha</taxon>
        <taxon>Chalcidoidea</taxon>
        <taxon>Pteromalidae</taxon>
        <taxon>Pteromalinae</taxon>
        <taxon>Trichomalopsis</taxon>
    </lineage>
</organism>
<keyword evidence="12 26" id="KW-0732">Signal</keyword>
<dbReference type="InterPro" id="IPR050344">
    <property type="entry name" value="Peptidase_M1_aminopeptidases"/>
</dbReference>
<feature type="binding site" evidence="23">
    <location>
        <position position="328"/>
    </location>
    <ligand>
        <name>Zn(2+)</name>
        <dbReference type="ChEBI" id="CHEBI:29105"/>
        <note>catalytic</note>
    </ligand>
</feature>
<comment type="catalytic activity">
    <reaction evidence="1">
        <text>Release of an N-terminal amino acid, Xaa-|-Yaa- from a peptide, amide or arylamide. Xaa is preferably Ala, but may be most amino acids including Pro (slow action). When a terminal hydrophobic residue is followed by a prolyl residue, the two may be released as an intact Xaa-Pro dipeptide.</text>
        <dbReference type="EC" id="3.4.11.2"/>
    </reaction>
</comment>
<keyword evidence="16" id="KW-1133">Transmembrane helix</keyword>
<dbReference type="FunFam" id="2.60.40.1730:FF:000012">
    <property type="entry name" value="Aminopeptidase N"/>
    <property type="match status" value="2"/>
</dbReference>
<keyword evidence="13" id="KW-0378">Hydrolase</keyword>
<dbReference type="EMBL" id="NNAY01001852">
    <property type="protein sequence ID" value="OXU22726.1"/>
    <property type="molecule type" value="Genomic_DNA"/>
</dbReference>
<evidence type="ECO:0000256" key="6">
    <source>
        <dbReference type="ARBA" id="ARBA00015611"/>
    </source>
</evidence>
<comment type="cofactor">
    <cofactor evidence="23">
        <name>Zn(2+)</name>
        <dbReference type="ChEBI" id="CHEBI:29105"/>
    </cofactor>
    <text evidence="23">Binds 1 zinc ion per subunit.</text>
</comment>
<evidence type="ECO:0000256" key="14">
    <source>
        <dbReference type="ARBA" id="ARBA00022833"/>
    </source>
</evidence>
<evidence type="ECO:0000256" key="9">
    <source>
        <dbReference type="ARBA" id="ARBA00022670"/>
    </source>
</evidence>
<dbReference type="PANTHER" id="PTHR11533:SF301">
    <property type="entry name" value="AMINOPEPTIDASE"/>
    <property type="match status" value="1"/>
</dbReference>
<dbReference type="GO" id="GO:0070006">
    <property type="term" value="F:metalloaminopeptidase activity"/>
    <property type="evidence" value="ECO:0007669"/>
    <property type="project" value="TreeGrafter"/>
</dbReference>
<dbReference type="Gene3D" id="2.60.40.1730">
    <property type="entry name" value="tricorn interacting facor f3 domain"/>
    <property type="match status" value="3"/>
</dbReference>
<dbReference type="Pfam" id="PF17900">
    <property type="entry name" value="Peptidase_M1_N"/>
    <property type="match status" value="3"/>
</dbReference>
<dbReference type="Gene3D" id="1.10.390.10">
    <property type="entry name" value="Neutral Protease Domain 2"/>
    <property type="match status" value="3"/>
</dbReference>
<evidence type="ECO:0000256" key="3">
    <source>
        <dbReference type="ARBA" id="ARBA00004609"/>
    </source>
</evidence>
<feature type="domain" description="Peptidase M1 membrane alanine aminopeptidase" evidence="27">
    <location>
        <begin position="2013"/>
        <end position="2217"/>
    </location>
</feature>
<dbReference type="OrthoDB" id="10031169at2759"/>
<feature type="chain" id="PRO_5013257671" description="Aminopeptidase N" evidence="26">
    <location>
        <begin position="22"/>
        <end position="2707"/>
    </location>
</feature>
<dbReference type="Gene3D" id="1.25.50.20">
    <property type="match status" value="3"/>
</dbReference>
<keyword evidence="10" id="KW-0812">Transmembrane</keyword>
<comment type="caution">
    <text evidence="30">The sequence shown here is derived from an EMBL/GenBank/DDBJ whole genome shotgun (WGS) entry which is preliminary data.</text>
</comment>
<comment type="similarity">
    <text evidence="4">Belongs to the peptidase M1 family.</text>
</comment>
<dbReference type="EC" id="3.4.11.2" evidence="5"/>
<dbReference type="GO" id="GO:0098552">
    <property type="term" value="C:side of membrane"/>
    <property type="evidence" value="ECO:0007669"/>
    <property type="project" value="UniProtKB-KW"/>
</dbReference>
<feature type="domain" description="ERAP1-like C-terminal" evidence="28">
    <location>
        <begin position="2316"/>
        <end position="2611"/>
    </location>
</feature>
<reference evidence="30 31" key="1">
    <citation type="journal article" date="2017" name="Curr. Biol.">
        <title>The Evolution of Venom by Co-option of Single-Copy Genes.</title>
        <authorList>
            <person name="Martinson E.O."/>
            <person name="Mrinalini"/>
            <person name="Kelkar Y.D."/>
            <person name="Chang C.H."/>
            <person name="Werren J.H."/>
        </authorList>
    </citation>
    <scope>NUCLEOTIDE SEQUENCE [LARGE SCALE GENOMIC DNA]</scope>
    <source>
        <strain evidence="30 31">Alberta</strain>
        <tissue evidence="30">Whole body</tissue>
    </source>
</reference>
<dbReference type="GO" id="GO:0008270">
    <property type="term" value="F:zinc ion binding"/>
    <property type="evidence" value="ECO:0007669"/>
    <property type="project" value="InterPro"/>
</dbReference>
<dbReference type="InterPro" id="IPR034016">
    <property type="entry name" value="M1_APN-typ"/>
</dbReference>
<evidence type="ECO:0000256" key="8">
    <source>
        <dbReference type="ARBA" id="ARBA00022622"/>
    </source>
</evidence>
<dbReference type="GO" id="GO:0005615">
    <property type="term" value="C:extracellular space"/>
    <property type="evidence" value="ECO:0007669"/>
    <property type="project" value="TreeGrafter"/>
</dbReference>
<evidence type="ECO:0000256" key="17">
    <source>
        <dbReference type="ARBA" id="ARBA00023049"/>
    </source>
</evidence>
<feature type="active site" description="Proton acceptor" evidence="22">
    <location>
        <position position="325"/>
    </location>
</feature>
<evidence type="ECO:0000256" key="5">
    <source>
        <dbReference type="ARBA" id="ARBA00012564"/>
    </source>
</evidence>
<evidence type="ECO:0000313" key="31">
    <source>
        <dbReference type="Proteomes" id="UP000215335"/>
    </source>
</evidence>
<comment type="subcellular location">
    <subcellularLocation>
        <location evidence="3">Cell membrane</location>
        <topology evidence="3">Lipid-anchor</topology>
        <topology evidence="3">GPI-anchor</topology>
    </subcellularLocation>
    <subcellularLocation>
        <location evidence="2">Membrane</location>
        <topology evidence="2">Single-pass type II membrane protein</topology>
    </subcellularLocation>
</comment>